<gene>
    <name evidence="3" type="ORF">Sango_0367400</name>
</gene>
<sequence length="330" mass="38591">MDKSWMTLEDRTLLEYENGVQMFLSFAYSSIEPWEKITCPCKKCNNVYYQNRDDVEADLLQYGILQNYVTWVLHGEELDESENVEFYLDEEEEENNFLESDELQNGNDINIFLEPLIDELKESWDNGIETYDDSTSAKFSLRAAILWTINDLPTYGIVSGWSTKGEVILGGPVQYRWMYPIERYLYKLKQYVNNKAFPEGSMVEGYHVEECLTFCSMYLNDIETQFNKVERNYEKFSGSSQHSLSVFSENSRLIGKGVYNFLDEKSLKQVHACVLKNCDEVLGYIREHKEELSQNGCSNVEKTHEESFAKWFDDFTLDDVTCIKKSRILV</sequence>
<reference evidence="3" key="2">
    <citation type="journal article" date="2024" name="Plant">
        <title>Genomic evolution and insights into agronomic trait innovations of Sesamum species.</title>
        <authorList>
            <person name="Miao H."/>
            <person name="Wang L."/>
            <person name="Qu L."/>
            <person name="Liu H."/>
            <person name="Sun Y."/>
            <person name="Le M."/>
            <person name="Wang Q."/>
            <person name="Wei S."/>
            <person name="Zheng Y."/>
            <person name="Lin W."/>
            <person name="Duan Y."/>
            <person name="Cao H."/>
            <person name="Xiong S."/>
            <person name="Wang X."/>
            <person name="Wei L."/>
            <person name="Li C."/>
            <person name="Ma Q."/>
            <person name="Ju M."/>
            <person name="Zhao R."/>
            <person name="Li G."/>
            <person name="Mu C."/>
            <person name="Tian Q."/>
            <person name="Mei H."/>
            <person name="Zhang T."/>
            <person name="Gao T."/>
            <person name="Zhang H."/>
        </authorList>
    </citation>
    <scope>NUCLEOTIDE SEQUENCE</scope>
    <source>
        <strain evidence="3">K16</strain>
    </source>
</reference>
<evidence type="ECO:0000313" key="4">
    <source>
        <dbReference type="Proteomes" id="UP001289374"/>
    </source>
</evidence>
<dbReference type="PANTHER" id="PTHR48258:SF3">
    <property type="entry name" value="FK506-BINDING PROTEIN 4-LIKE ISOFORM X1"/>
    <property type="match status" value="1"/>
</dbReference>
<organism evidence="3 4">
    <name type="scientific">Sesamum angolense</name>
    <dbReference type="NCBI Taxonomy" id="2727404"/>
    <lineage>
        <taxon>Eukaryota</taxon>
        <taxon>Viridiplantae</taxon>
        <taxon>Streptophyta</taxon>
        <taxon>Embryophyta</taxon>
        <taxon>Tracheophyta</taxon>
        <taxon>Spermatophyta</taxon>
        <taxon>Magnoliopsida</taxon>
        <taxon>eudicotyledons</taxon>
        <taxon>Gunneridae</taxon>
        <taxon>Pentapetalae</taxon>
        <taxon>asterids</taxon>
        <taxon>lamiids</taxon>
        <taxon>Lamiales</taxon>
        <taxon>Pedaliaceae</taxon>
        <taxon>Sesamum</taxon>
    </lineage>
</organism>
<name>A0AAE1XAP1_9LAMI</name>
<reference evidence="3" key="1">
    <citation type="submission" date="2020-06" db="EMBL/GenBank/DDBJ databases">
        <authorList>
            <person name="Li T."/>
            <person name="Hu X."/>
            <person name="Zhang T."/>
            <person name="Song X."/>
            <person name="Zhang H."/>
            <person name="Dai N."/>
            <person name="Sheng W."/>
            <person name="Hou X."/>
            <person name="Wei L."/>
        </authorList>
    </citation>
    <scope>NUCLEOTIDE SEQUENCE</scope>
    <source>
        <strain evidence="3">K16</strain>
        <tissue evidence="3">Leaf</tissue>
    </source>
</reference>
<dbReference type="Proteomes" id="UP001289374">
    <property type="component" value="Unassembled WGS sequence"/>
</dbReference>
<comment type="caution">
    <text evidence="3">The sequence shown here is derived from an EMBL/GenBank/DDBJ whole genome shotgun (WGS) entry which is preliminary data.</text>
</comment>
<dbReference type="InterPro" id="IPR004242">
    <property type="entry name" value="Transposase_21"/>
</dbReference>
<feature type="domain" description="Transposase-associated" evidence="2">
    <location>
        <begin position="3"/>
        <end position="76"/>
    </location>
</feature>
<dbReference type="Pfam" id="PF13960">
    <property type="entry name" value="DUF4218"/>
    <property type="match status" value="1"/>
</dbReference>
<dbReference type="Pfam" id="PF02992">
    <property type="entry name" value="Transposase_21"/>
    <property type="match status" value="1"/>
</dbReference>
<feature type="domain" description="DUF4218" evidence="1">
    <location>
        <begin position="167"/>
        <end position="232"/>
    </location>
</feature>
<accession>A0AAE1XAP1</accession>
<evidence type="ECO:0000259" key="1">
    <source>
        <dbReference type="Pfam" id="PF13960"/>
    </source>
</evidence>
<evidence type="ECO:0000259" key="2">
    <source>
        <dbReference type="Pfam" id="PF13963"/>
    </source>
</evidence>
<dbReference type="PANTHER" id="PTHR48258">
    <property type="entry name" value="DUF4218 DOMAIN-CONTAINING PROTEIN-RELATED"/>
    <property type="match status" value="1"/>
</dbReference>
<dbReference type="InterPro" id="IPR029480">
    <property type="entry name" value="Transpos_assoc"/>
</dbReference>
<proteinExistence type="predicted"/>
<dbReference type="InterPro" id="IPR025452">
    <property type="entry name" value="DUF4218"/>
</dbReference>
<dbReference type="EMBL" id="JACGWL010000002">
    <property type="protein sequence ID" value="KAK4407864.1"/>
    <property type="molecule type" value="Genomic_DNA"/>
</dbReference>
<dbReference type="AlphaFoldDB" id="A0AAE1XAP1"/>
<protein>
    <recommendedName>
        <fullName evidence="5">Transposase-associated domain-containing protein</fullName>
    </recommendedName>
</protein>
<evidence type="ECO:0008006" key="5">
    <source>
        <dbReference type="Google" id="ProtNLM"/>
    </source>
</evidence>
<dbReference type="Pfam" id="PF13963">
    <property type="entry name" value="Transpos_assoc"/>
    <property type="match status" value="1"/>
</dbReference>
<keyword evidence="4" id="KW-1185">Reference proteome</keyword>
<evidence type="ECO:0000313" key="3">
    <source>
        <dbReference type="EMBL" id="KAK4407864.1"/>
    </source>
</evidence>